<dbReference type="PRINTS" id="PR00344">
    <property type="entry name" value="BCTRLSENSOR"/>
</dbReference>
<dbReference type="InterPro" id="IPR035965">
    <property type="entry name" value="PAS-like_dom_sf"/>
</dbReference>
<dbReference type="InterPro" id="IPR036890">
    <property type="entry name" value="HATPase_C_sf"/>
</dbReference>
<dbReference type="GO" id="GO:0006355">
    <property type="term" value="P:regulation of DNA-templated transcription"/>
    <property type="evidence" value="ECO:0007669"/>
    <property type="project" value="InterPro"/>
</dbReference>
<dbReference type="Gene3D" id="3.40.50.2300">
    <property type="match status" value="1"/>
</dbReference>
<dbReference type="InterPro" id="IPR004358">
    <property type="entry name" value="Sig_transdc_His_kin-like_C"/>
</dbReference>
<dbReference type="CDD" id="cd00130">
    <property type="entry name" value="PAS"/>
    <property type="match status" value="1"/>
</dbReference>
<dbReference type="EC" id="2.7.13.3" evidence="2"/>
<evidence type="ECO:0000256" key="9">
    <source>
        <dbReference type="PROSITE-ProRule" id="PRU00169"/>
    </source>
</evidence>
<keyword evidence="7" id="KW-0067">ATP-binding</keyword>
<dbReference type="Gene3D" id="3.30.565.10">
    <property type="entry name" value="Histidine kinase-like ATPase, C-terminal domain"/>
    <property type="match status" value="1"/>
</dbReference>
<feature type="domain" description="PAS" evidence="12">
    <location>
        <begin position="152"/>
        <end position="216"/>
    </location>
</feature>
<dbReference type="InterPro" id="IPR001610">
    <property type="entry name" value="PAC"/>
</dbReference>
<dbReference type="AlphaFoldDB" id="A0A975BET4"/>
<proteinExistence type="predicted"/>
<evidence type="ECO:0000256" key="4">
    <source>
        <dbReference type="ARBA" id="ARBA00022679"/>
    </source>
</evidence>
<evidence type="ECO:0000259" key="12">
    <source>
        <dbReference type="PROSITE" id="PS50112"/>
    </source>
</evidence>
<dbReference type="SUPFAM" id="SSF47384">
    <property type="entry name" value="Homodimeric domain of signal transducing histidine kinase"/>
    <property type="match status" value="1"/>
</dbReference>
<dbReference type="InterPro" id="IPR011006">
    <property type="entry name" value="CheY-like_superfamily"/>
</dbReference>
<dbReference type="NCBIfam" id="TIGR00229">
    <property type="entry name" value="sensory_box"/>
    <property type="match status" value="1"/>
</dbReference>
<name>A0A975BET4_9BACT</name>
<dbReference type="SUPFAM" id="SSF55874">
    <property type="entry name" value="ATPase domain of HSP90 chaperone/DNA topoisomerase II/histidine kinase"/>
    <property type="match status" value="1"/>
</dbReference>
<dbReference type="SMART" id="SM00086">
    <property type="entry name" value="PAC"/>
    <property type="match status" value="1"/>
</dbReference>
<protein>
    <recommendedName>
        <fullName evidence="2">histidine kinase</fullName>
        <ecNumber evidence="2">2.7.13.3</ecNumber>
    </recommendedName>
</protein>
<organism evidence="13 14">
    <name type="scientific">Desulfonema magnum</name>
    <dbReference type="NCBI Taxonomy" id="45655"/>
    <lineage>
        <taxon>Bacteria</taxon>
        <taxon>Pseudomonadati</taxon>
        <taxon>Thermodesulfobacteriota</taxon>
        <taxon>Desulfobacteria</taxon>
        <taxon>Desulfobacterales</taxon>
        <taxon>Desulfococcaceae</taxon>
        <taxon>Desulfonema</taxon>
    </lineage>
</organism>
<feature type="domain" description="Histidine kinase" evidence="10">
    <location>
        <begin position="298"/>
        <end position="514"/>
    </location>
</feature>
<evidence type="ECO:0000313" key="13">
    <source>
        <dbReference type="EMBL" id="QTA84106.1"/>
    </source>
</evidence>
<keyword evidence="8" id="KW-0902">Two-component regulatory system</keyword>
<dbReference type="CDD" id="cd17536">
    <property type="entry name" value="REC_YesN-like"/>
    <property type="match status" value="1"/>
</dbReference>
<comment type="catalytic activity">
    <reaction evidence="1">
        <text>ATP + protein L-histidine = ADP + protein N-phospho-L-histidine.</text>
        <dbReference type="EC" id="2.7.13.3"/>
    </reaction>
</comment>
<dbReference type="EMBL" id="CP061800">
    <property type="protein sequence ID" value="QTA84106.1"/>
    <property type="molecule type" value="Genomic_DNA"/>
</dbReference>
<evidence type="ECO:0000259" key="10">
    <source>
        <dbReference type="PROSITE" id="PS50109"/>
    </source>
</evidence>
<gene>
    <name evidence="13" type="ORF">dnm_000990</name>
</gene>
<dbReference type="PROSITE" id="PS50110">
    <property type="entry name" value="RESPONSE_REGULATORY"/>
    <property type="match status" value="1"/>
</dbReference>
<dbReference type="InterPro" id="IPR005467">
    <property type="entry name" value="His_kinase_dom"/>
</dbReference>
<dbReference type="InterPro" id="IPR000014">
    <property type="entry name" value="PAS"/>
</dbReference>
<dbReference type="KEGG" id="dmm:dnm_000990"/>
<dbReference type="Pfam" id="PF00072">
    <property type="entry name" value="Response_reg"/>
    <property type="match status" value="1"/>
</dbReference>
<keyword evidence="3 9" id="KW-0597">Phosphoprotein</keyword>
<dbReference type="InterPro" id="IPR003661">
    <property type="entry name" value="HisK_dim/P_dom"/>
</dbReference>
<evidence type="ECO:0000256" key="1">
    <source>
        <dbReference type="ARBA" id="ARBA00000085"/>
    </source>
</evidence>
<dbReference type="InterPro" id="IPR036097">
    <property type="entry name" value="HisK_dim/P_sf"/>
</dbReference>
<dbReference type="GO" id="GO:0005524">
    <property type="term" value="F:ATP binding"/>
    <property type="evidence" value="ECO:0007669"/>
    <property type="project" value="UniProtKB-KW"/>
</dbReference>
<dbReference type="CDD" id="cd00082">
    <property type="entry name" value="HisKA"/>
    <property type="match status" value="1"/>
</dbReference>
<keyword evidence="14" id="KW-1185">Reference proteome</keyword>
<dbReference type="PROSITE" id="PS50109">
    <property type="entry name" value="HIS_KIN"/>
    <property type="match status" value="1"/>
</dbReference>
<dbReference type="SUPFAM" id="SSF52172">
    <property type="entry name" value="CheY-like"/>
    <property type="match status" value="1"/>
</dbReference>
<evidence type="ECO:0000256" key="3">
    <source>
        <dbReference type="ARBA" id="ARBA00022553"/>
    </source>
</evidence>
<dbReference type="Pfam" id="PF00512">
    <property type="entry name" value="HisKA"/>
    <property type="match status" value="1"/>
</dbReference>
<evidence type="ECO:0000313" key="14">
    <source>
        <dbReference type="Proteomes" id="UP000663722"/>
    </source>
</evidence>
<feature type="domain" description="Response regulatory" evidence="11">
    <location>
        <begin position="8"/>
        <end position="122"/>
    </location>
</feature>
<dbReference type="Pfam" id="PF02518">
    <property type="entry name" value="HATPase_c"/>
    <property type="match status" value="1"/>
</dbReference>
<dbReference type="InterPro" id="IPR001789">
    <property type="entry name" value="Sig_transdc_resp-reg_receiver"/>
</dbReference>
<dbReference type="InterPro" id="IPR013767">
    <property type="entry name" value="PAS_fold"/>
</dbReference>
<dbReference type="Gene3D" id="3.30.450.20">
    <property type="entry name" value="PAS domain"/>
    <property type="match status" value="1"/>
</dbReference>
<keyword evidence="4" id="KW-0808">Transferase</keyword>
<dbReference type="GO" id="GO:0000155">
    <property type="term" value="F:phosphorelay sensor kinase activity"/>
    <property type="evidence" value="ECO:0007669"/>
    <property type="project" value="InterPro"/>
</dbReference>
<dbReference type="SUPFAM" id="SSF55785">
    <property type="entry name" value="PYP-like sensor domain (PAS domain)"/>
    <property type="match status" value="1"/>
</dbReference>
<keyword evidence="5" id="KW-0547">Nucleotide-binding</keyword>
<evidence type="ECO:0000256" key="7">
    <source>
        <dbReference type="ARBA" id="ARBA00022840"/>
    </source>
</evidence>
<dbReference type="Proteomes" id="UP000663722">
    <property type="component" value="Chromosome"/>
</dbReference>
<sequence length="514" mass="57970">MAQPNGWKIVFIDDEEGIRKTMRITLADAGYHVWTASDGIEGLCLCGKISPQIVITDIRMPGMDGLQVLEAIKRQYPDIEVIVATAFGEMDVTIRALQLDASDFISKPIHEDALNVALDRAKHRHTTRRQLQDYTTFLEEGLSKTTRELMETFAFQQNLIESSMDGIIGCNGQEKIITFNRSMEALLGYSQTQVLNQMVLGQFFPPGEEKRLKTELASEKYGGKNRLFLFETTLRGKDDQCIPVQLSASVIFNQGKEDGLVCFFRDLREIRKLEREVQDQARILHQDKMMSLGKLAASVVHEINNPLAGILNYGRLMSRILERGPLKEDRQKKFRQYLDLVVNETSRCSQIVSSLLTFSRKSSPAFGDIQVDELLHRCVLMSQHKLELNNIRLVHRVAPDIPRIKGDFNQLQQCVINLIFNAMDAMPKGGSLTLTSDYDPEEKFVTVAVKDTGTGISPEDLSHIFEPFFTTKKEGYGVGLGLSTLYGIMEQHNGMVKVESLPGEGTTFMLCFKM</sequence>
<dbReference type="SMART" id="SM00091">
    <property type="entry name" value="PAS"/>
    <property type="match status" value="1"/>
</dbReference>
<dbReference type="PROSITE" id="PS50112">
    <property type="entry name" value="PAS"/>
    <property type="match status" value="1"/>
</dbReference>
<dbReference type="Pfam" id="PF00989">
    <property type="entry name" value="PAS"/>
    <property type="match status" value="1"/>
</dbReference>
<reference evidence="13" key="1">
    <citation type="journal article" date="2021" name="Microb. Physiol.">
        <title>Proteogenomic Insights into the Physiology of Marine, Sulfate-Reducing, Filamentous Desulfonema limicola and Desulfonema magnum.</title>
        <authorList>
            <person name="Schnaars V."/>
            <person name="Wohlbrand L."/>
            <person name="Scheve S."/>
            <person name="Hinrichs C."/>
            <person name="Reinhardt R."/>
            <person name="Rabus R."/>
        </authorList>
    </citation>
    <scope>NUCLEOTIDE SEQUENCE</scope>
    <source>
        <strain evidence="13">4be13</strain>
    </source>
</reference>
<dbReference type="InterPro" id="IPR003594">
    <property type="entry name" value="HATPase_dom"/>
</dbReference>
<evidence type="ECO:0000256" key="8">
    <source>
        <dbReference type="ARBA" id="ARBA00023012"/>
    </source>
</evidence>
<dbReference type="SMART" id="SM00448">
    <property type="entry name" value="REC"/>
    <property type="match status" value="1"/>
</dbReference>
<evidence type="ECO:0000256" key="2">
    <source>
        <dbReference type="ARBA" id="ARBA00012438"/>
    </source>
</evidence>
<evidence type="ECO:0000256" key="5">
    <source>
        <dbReference type="ARBA" id="ARBA00022741"/>
    </source>
</evidence>
<dbReference type="PANTHER" id="PTHR43065">
    <property type="entry name" value="SENSOR HISTIDINE KINASE"/>
    <property type="match status" value="1"/>
</dbReference>
<keyword evidence="6 13" id="KW-0418">Kinase</keyword>
<dbReference type="SMART" id="SM00388">
    <property type="entry name" value="HisKA"/>
    <property type="match status" value="1"/>
</dbReference>
<evidence type="ECO:0000259" key="11">
    <source>
        <dbReference type="PROSITE" id="PS50110"/>
    </source>
</evidence>
<feature type="modified residue" description="4-aspartylphosphate" evidence="9">
    <location>
        <position position="57"/>
    </location>
</feature>
<evidence type="ECO:0000256" key="6">
    <source>
        <dbReference type="ARBA" id="ARBA00022777"/>
    </source>
</evidence>
<dbReference type="RefSeq" id="WP_207680730.1">
    <property type="nucleotide sequence ID" value="NZ_CP061800.1"/>
</dbReference>
<dbReference type="PANTHER" id="PTHR43065:SF46">
    <property type="entry name" value="C4-DICARBOXYLATE TRANSPORT SENSOR PROTEIN DCTB"/>
    <property type="match status" value="1"/>
</dbReference>
<dbReference type="SMART" id="SM00387">
    <property type="entry name" value="HATPase_c"/>
    <property type="match status" value="1"/>
</dbReference>
<dbReference type="Gene3D" id="1.10.287.130">
    <property type="match status" value="1"/>
</dbReference>
<accession>A0A975BET4</accession>